<evidence type="ECO:0000313" key="7">
    <source>
        <dbReference type="EMBL" id="SEC97897.1"/>
    </source>
</evidence>
<keyword evidence="4 6" id="KW-0732">Signal</keyword>
<dbReference type="GO" id="GO:0030976">
    <property type="term" value="F:thiamine pyrophosphate binding"/>
    <property type="evidence" value="ECO:0007669"/>
    <property type="project" value="TreeGrafter"/>
</dbReference>
<dbReference type="SUPFAM" id="SSF53850">
    <property type="entry name" value="Periplasmic binding protein-like II"/>
    <property type="match status" value="1"/>
</dbReference>
<dbReference type="PANTHER" id="PTHR30006:SF3">
    <property type="entry name" value="THIAMINE-BINDING PERIPLASMIC PROTEIN"/>
    <property type="match status" value="1"/>
</dbReference>
<dbReference type="AlphaFoldDB" id="A0A1H4WX27"/>
<dbReference type="PANTHER" id="PTHR30006">
    <property type="entry name" value="THIAMINE-BINDING PERIPLASMIC PROTEIN-RELATED"/>
    <property type="match status" value="1"/>
</dbReference>
<dbReference type="InterPro" id="IPR006059">
    <property type="entry name" value="SBP"/>
</dbReference>
<accession>A0A1H4WX27</accession>
<dbReference type="Pfam" id="PF13416">
    <property type="entry name" value="SBP_bac_8"/>
    <property type="match status" value="1"/>
</dbReference>
<dbReference type="Gene3D" id="3.40.190.10">
    <property type="entry name" value="Periplasmic binding protein-like II"/>
    <property type="match status" value="2"/>
</dbReference>
<proteinExistence type="inferred from homology"/>
<dbReference type="RefSeq" id="WP_171947733.1">
    <property type="nucleotide sequence ID" value="NZ_FNTH01000001.1"/>
</dbReference>
<keyword evidence="3" id="KW-0813">Transport</keyword>
<gene>
    <name evidence="7" type="ORF">SAMN05444164_3282</name>
</gene>
<dbReference type="EMBL" id="FNTH01000001">
    <property type="protein sequence ID" value="SEC97897.1"/>
    <property type="molecule type" value="Genomic_DNA"/>
</dbReference>
<evidence type="ECO:0000256" key="4">
    <source>
        <dbReference type="ARBA" id="ARBA00022729"/>
    </source>
</evidence>
<feature type="signal peptide" evidence="6">
    <location>
        <begin position="1"/>
        <end position="25"/>
    </location>
</feature>
<keyword evidence="5" id="KW-0574">Periplasm</keyword>
<protein>
    <submittedName>
        <fullName evidence="7">Putative spermidine/putrescine transport system substrate-binding protein</fullName>
    </submittedName>
</protein>
<comment type="subcellular location">
    <subcellularLocation>
        <location evidence="1">Periplasm</location>
    </subcellularLocation>
</comment>
<evidence type="ECO:0000256" key="3">
    <source>
        <dbReference type="ARBA" id="ARBA00022448"/>
    </source>
</evidence>
<evidence type="ECO:0000256" key="6">
    <source>
        <dbReference type="SAM" id="SignalP"/>
    </source>
</evidence>
<organism evidence="7 8">
    <name type="scientific">Bradyrhizobium erythrophlei</name>
    <dbReference type="NCBI Taxonomy" id="1437360"/>
    <lineage>
        <taxon>Bacteria</taxon>
        <taxon>Pseudomonadati</taxon>
        <taxon>Pseudomonadota</taxon>
        <taxon>Alphaproteobacteria</taxon>
        <taxon>Hyphomicrobiales</taxon>
        <taxon>Nitrobacteraceae</taxon>
        <taxon>Bradyrhizobium</taxon>
    </lineage>
</organism>
<evidence type="ECO:0000313" key="8">
    <source>
        <dbReference type="Proteomes" id="UP000198992"/>
    </source>
</evidence>
<name>A0A1H4WX27_9BRAD</name>
<feature type="chain" id="PRO_5011754157" evidence="6">
    <location>
        <begin position="26"/>
        <end position="363"/>
    </location>
</feature>
<comment type="similarity">
    <text evidence="2">Belongs to the bacterial solute-binding protein 1 family.</text>
</comment>
<dbReference type="GO" id="GO:0015888">
    <property type="term" value="P:thiamine transport"/>
    <property type="evidence" value="ECO:0007669"/>
    <property type="project" value="TreeGrafter"/>
</dbReference>
<reference evidence="7 8" key="1">
    <citation type="submission" date="2016-10" db="EMBL/GenBank/DDBJ databases">
        <authorList>
            <person name="de Groot N.N."/>
        </authorList>
    </citation>
    <scope>NUCLEOTIDE SEQUENCE [LARGE SCALE GENOMIC DNA]</scope>
    <source>
        <strain evidence="7 8">MT12</strain>
    </source>
</reference>
<evidence type="ECO:0000256" key="2">
    <source>
        <dbReference type="ARBA" id="ARBA00008520"/>
    </source>
</evidence>
<evidence type="ECO:0000256" key="1">
    <source>
        <dbReference type="ARBA" id="ARBA00004418"/>
    </source>
</evidence>
<dbReference type="Proteomes" id="UP000198992">
    <property type="component" value="Unassembled WGS sequence"/>
</dbReference>
<dbReference type="GO" id="GO:0030288">
    <property type="term" value="C:outer membrane-bounded periplasmic space"/>
    <property type="evidence" value="ECO:0007669"/>
    <property type="project" value="TreeGrafter"/>
</dbReference>
<sequence length="363" mass="39543">MKFGVASLICLLLLTTGYPNSQAHAAGEERESPPRDAAGPLIVVGWGGISNGFGQELFSDPFVAAGNHVQWLAAPGQQVAALQAQRAAGQTTWDVLNAVNGGQLAVLLQQGLLLKLPSDVKARLAKQMPDGVNDYGVAYATASDVLACNAKAVAACPATPKDFFDVDRFPGQRSLYVGDPLIAMAMALQADGVQPEKVFPMDIDRAFRKLEVIRPFIRTFWQSGDQSEQIFRSGEVSIAVLWNGRARNLAMHPTDRMRLDVSWQGAVYEPGFLAVAAGAPHANAGFAYLEWVAAHPDAMARYAERTGYGFPNGKLFDLVSADVAAWLPELPQHFANQIRLDHGWYLQHKSEVDLRWKEFISAR</sequence>
<evidence type="ECO:0000256" key="5">
    <source>
        <dbReference type="ARBA" id="ARBA00022764"/>
    </source>
</evidence>
<dbReference type="GO" id="GO:0030975">
    <property type="term" value="F:thiamine binding"/>
    <property type="evidence" value="ECO:0007669"/>
    <property type="project" value="TreeGrafter"/>
</dbReference>